<evidence type="ECO:0000259" key="8">
    <source>
        <dbReference type="PROSITE" id="PS50198"/>
    </source>
</evidence>
<dbReference type="RefSeq" id="WP_145445867.1">
    <property type="nucleotide sequence ID" value="NZ_CP036280.1"/>
</dbReference>
<feature type="signal peptide" evidence="7">
    <location>
        <begin position="1"/>
        <end position="18"/>
    </location>
</feature>
<dbReference type="SUPFAM" id="SSF109998">
    <property type="entry name" value="Triger factor/SurA peptide-binding domain-like"/>
    <property type="match status" value="1"/>
</dbReference>
<evidence type="ECO:0000256" key="4">
    <source>
        <dbReference type="ARBA" id="ARBA00023110"/>
    </source>
</evidence>
<evidence type="ECO:0000256" key="2">
    <source>
        <dbReference type="ARBA" id="ARBA00013194"/>
    </source>
</evidence>
<reference evidence="9 10" key="1">
    <citation type="submission" date="2019-02" db="EMBL/GenBank/DDBJ databases">
        <title>Deep-cultivation of Planctomycetes and their phenomic and genomic characterization uncovers novel biology.</title>
        <authorList>
            <person name="Wiegand S."/>
            <person name="Jogler M."/>
            <person name="Boedeker C."/>
            <person name="Pinto D."/>
            <person name="Vollmers J."/>
            <person name="Rivas-Marin E."/>
            <person name="Kohn T."/>
            <person name="Peeters S.H."/>
            <person name="Heuer A."/>
            <person name="Rast P."/>
            <person name="Oberbeckmann S."/>
            <person name="Bunk B."/>
            <person name="Jeske O."/>
            <person name="Meyerdierks A."/>
            <person name="Storesund J.E."/>
            <person name="Kallscheuer N."/>
            <person name="Luecker S."/>
            <person name="Lage O.M."/>
            <person name="Pohl T."/>
            <person name="Merkel B.J."/>
            <person name="Hornburger P."/>
            <person name="Mueller R.-W."/>
            <person name="Bruemmer F."/>
            <person name="Labrenz M."/>
            <person name="Spormann A.M."/>
            <person name="Op den Camp H."/>
            <person name="Overmann J."/>
            <person name="Amann R."/>
            <person name="Jetten M.S.M."/>
            <person name="Mascher T."/>
            <person name="Medema M.H."/>
            <person name="Devos D.P."/>
            <person name="Kaster A.-K."/>
            <person name="Ovreas L."/>
            <person name="Rohde M."/>
            <person name="Galperin M.Y."/>
            <person name="Jogler C."/>
        </authorList>
    </citation>
    <scope>NUCLEOTIDE SEQUENCE [LARGE SCALE GENOMIC DNA]</scope>
    <source>
        <strain evidence="9 10">Pan265</strain>
    </source>
</reference>
<dbReference type="InterPro" id="IPR046357">
    <property type="entry name" value="PPIase_dom_sf"/>
</dbReference>
<feature type="chain" id="PRO_5022228912" description="peptidylprolyl isomerase" evidence="7">
    <location>
        <begin position="19"/>
        <end position="316"/>
    </location>
</feature>
<dbReference type="PROSITE" id="PS50198">
    <property type="entry name" value="PPIC_PPIASE_2"/>
    <property type="match status" value="1"/>
</dbReference>
<accession>A0A518BXK6</accession>
<dbReference type="AlphaFoldDB" id="A0A518BXK6"/>
<evidence type="ECO:0000313" key="10">
    <source>
        <dbReference type="Proteomes" id="UP000320386"/>
    </source>
</evidence>
<keyword evidence="4 6" id="KW-0697">Rotamase</keyword>
<sequence precursor="true">MRTLLLLLCLLLAGCASSGGSGSTAPASSSPPSVVAYVGGDRVSQSDLYALIAPESRAAALANYVIQRGVDRRLSSLGLAITEVEVDAERERLLRTLSEDPDEAARLLESLRQERGLDREAFERTLHQTAGLRAVVAPDVEVTDEAIERAYELRYGPRVQARIITVERLAEASEVMRRLQEGEGFFATIAGEVSTDPSAVRGGLLDPLSPLDPTLPDAIRASLRSLPDRPAGLSDILTLERGFAILKYERTVLPDTRTLDELRDELAISVRMRAESLRMRELARVLLTEVEITMLDSRLQEAWTRRVRQMETDIVP</sequence>
<dbReference type="InterPro" id="IPR000297">
    <property type="entry name" value="PPIase_PpiC"/>
</dbReference>
<name>A0A518BXK6_9BACT</name>
<dbReference type="KEGG" id="mcad:Pan265_15380"/>
<dbReference type="Proteomes" id="UP000320386">
    <property type="component" value="Chromosome"/>
</dbReference>
<keyword evidence="5 6" id="KW-0413">Isomerase</keyword>
<evidence type="ECO:0000256" key="5">
    <source>
        <dbReference type="ARBA" id="ARBA00023235"/>
    </source>
</evidence>
<protein>
    <recommendedName>
        <fullName evidence="2">peptidylprolyl isomerase</fullName>
        <ecNumber evidence="2">5.2.1.8</ecNumber>
    </recommendedName>
</protein>
<evidence type="ECO:0000256" key="3">
    <source>
        <dbReference type="ARBA" id="ARBA00022729"/>
    </source>
</evidence>
<proteinExistence type="predicted"/>
<gene>
    <name evidence="9" type="ORF">Pan265_15380</name>
</gene>
<evidence type="ECO:0000256" key="6">
    <source>
        <dbReference type="PROSITE-ProRule" id="PRU00278"/>
    </source>
</evidence>
<dbReference type="EC" id="5.2.1.8" evidence="2"/>
<keyword evidence="3 7" id="KW-0732">Signal</keyword>
<dbReference type="PANTHER" id="PTHR47245:SF1">
    <property type="entry name" value="FOLDASE PROTEIN PRSA"/>
    <property type="match status" value="1"/>
</dbReference>
<keyword evidence="10" id="KW-1185">Reference proteome</keyword>
<dbReference type="OrthoDB" id="275776at2"/>
<organism evidence="9 10">
    <name type="scientific">Mucisphaera calidilacus</name>
    <dbReference type="NCBI Taxonomy" id="2527982"/>
    <lineage>
        <taxon>Bacteria</taxon>
        <taxon>Pseudomonadati</taxon>
        <taxon>Planctomycetota</taxon>
        <taxon>Phycisphaerae</taxon>
        <taxon>Phycisphaerales</taxon>
        <taxon>Phycisphaeraceae</taxon>
        <taxon>Mucisphaera</taxon>
    </lineage>
</organism>
<dbReference type="InterPro" id="IPR050245">
    <property type="entry name" value="PrsA_foldase"/>
</dbReference>
<comment type="catalytic activity">
    <reaction evidence="1">
        <text>[protein]-peptidylproline (omega=180) = [protein]-peptidylproline (omega=0)</text>
        <dbReference type="Rhea" id="RHEA:16237"/>
        <dbReference type="Rhea" id="RHEA-COMP:10747"/>
        <dbReference type="Rhea" id="RHEA-COMP:10748"/>
        <dbReference type="ChEBI" id="CHEBI:83833"/>
        <dbReference type="ChEBI" id="CHEBI:83834"/>
        <dbReference type="EC" id="5.2.1.8"/>
    </reaction>
</comment>
<dbReference type="GO" id="GO:0003755">
    <property type="term" value="F:peptidyl-prolyl cis-trans isomerase activity"/>
    <property type="evidence" value="ECO:0007669"/>
    <property type="project" value="UniProtKB-KW"/>
</dbReference>
<dbReference type="InterPro" id="IPR027304">
    <property type="entry name" value="Trigger_fact/SurA_dom_sf"/>
</dbReference>
<dbReference type="PANTHER" id="PTHR47245">
    <property type="entry name" value="PEPTIDYLPROLYL ISOMERASE"/>
    <property type="match status" value="1"/>
</dbReference>
<dbReference type="SUPFAM" id="SSF54534">
    <property type="entry name" value="FKBP-like"/>
    <property type="match status" value="1"/>
</dbReference>
<evidence type="ECO:0000256" key="1">
    <source>
        <dbReference type="ARBA" id="ARBA00000971"/>
    </source>
</evidence>
<feature type="domain" description="PpiC" evidence="8">
    <location>
        <begin position="156"/>
        <end position="250"/>
    </location>
</feature>
<evidence type="ECO:0000256" key="7">
    <source>
        <dbReference type="SAM" id="SignalP"/>
    </source>
</evidence>
<evidence type="ECO:0000313" key="9">
    <source>
        <dbReference type="EMBL" id="QDU71686.1"/>
    </source>
</evidence>
<dbReference type="EMBL" id="CP036280">
    <property type="protein sequence ID" value="QDU71686.1"/>
    <property type="molecule type" value="Genomic_DNA"/>
</dbReference>
<dbReference type="PROSITE" id="PS51257">
    <property type="entry name" value="PROKAR_LIPOPROTEIN"/>
    <property type="match status" value="1"/>
</dbReference>
<dbReference type="Gene3D" id="3.10.50.40">
    <property type="match status" value="1"/>
</dbReference>